<feature type="transmembrane region" description="Helical" evidence="7">
    <location>
        <begin position="230"/>
        <end position="250"/>
    </location>
</feature>
<keyword evidence="3" id="KW-1003">Cell membrane</keyword>
<accession>A0A939D9V9</accession>
<dbReference type="InterPro" id="IPR000620">
    <property type="entry name" value="EamA_dom"/>
</dbReference>
<keyword evidence="6 7" id="KW-0472">Membrane</keyword>
<feature type="transmembrane region" description="Helical" evidence="7">
    <location>
        <begin position="286"/>
        <end position="303"/>
    </location>
</feature>
<dbReference type="RefSeq" id="WP_206582736.1">
    <property type="nucleotide sequence ID" value="NZ_JAFJZZ010000005.1"/>
</dbReference>
<feature type="transmembrane region" description="Helical" evidence="7">
    <location>
        <begin position="106"/>
        <end position="129"/>
    </location>
</feature>
<evidence type="ECO:0000256" key="1">
    <source>
        <dbReference type="ARBA" id="ARBA00004651"/>
    </source>
</evidence>
<feature type="transmembrane region" description="Helical" evidence="7">
    <location>
        <begin position="168"/>
        <end position="187"/>
    </location>
</feature>
<dbReference type="EMBL" id="JAFJZZ010000005">
    <property type="protein sequence ID" value="MBN7773896.1"/>
    <property type="molecule type" value="Genomic_DNA"/>
</dbReference>
<feature type="transmembrane region" description="Helical" evidence="7">
    <location>
        <begin position="199"/>
        <end position="218"/>
    </location>
</feature>
<feature type="transmembrane region" description="Helical" evidence="7">
    <location>
        <begin position="23"/>
        <end position="42"/>
    </location>
</feature>
<evidence type="ECO:0000313" key="10">
    <source>
        <dbReference type="Proteomes" id="UP000664545"/>
    </source>
</evidence>
<feature type="transmembrane region" description="Helical" evidence="7">
    <location>
        <begin position="141"/>
        <end position="162"/>
    </location>
</feature>
<dbReference type="InterPro" id="IPR050638">
    <property type="entry name" value="AA-Vitamin_Transporters"/>
</dbReference>
<evidence type="ECO:0000259" key="8">
    <source>
        <dbReference type="Pfam" id="PF00892"/>
    </source>
</evidence>
<dbReference type="SUPFAM" id="SSF103481">
    <property type="entry name" value="Multidrug resistance efflux transporter EmrE"/>
    <property type="match status" value="2"/>
</dbReference>
<gene>
    <name evidence="9" type="ORF">JYB65_11030</name>
</gene>
<dbReference type="PANTHER" id="PTHR32322">
    <property type="entry name" value="INNER MEMBRANE TRANSPORTER"/>
    <property type="match status" value="1"/>
</dbReference>
<dbReference type="InterPro" id="IPR037185">
    <property type="entry name" value="EmrE-like"/>
</dbReference>
<dbReference type="GO" id="GO:0005886">
    <property type="term" value="C:plasma membrane"/>
    <property type="evidence" value="ECO:0007669"/>
    <property type="project" value="UniProtKB-SubCell"/>
</dbReference>
<dbReference type="Pfam" id="PF00892">
    <property type="entry name" value="EamA"/>
    <property type="match status" value="2"/>
</dbReference>
<dbReference type="Proteomes" id="UP000664545">
    <property type="component" value="Unassembled WGS sequence"/>
</dbReference>
<feature type="transmembrane region" description="Helical" evidence="7">
    <location>
        <begin position="262"/>
        <end position="280"/>
    </location>
</feature>
<comment type="similarity">
    <text evidence="2">Belongs to the EamA transporter family.</text>
</comment>
<reference evidence="9" key="1">
    <citation type="submission" date="2021-02" db="EMBL/GenBank/DDBJ databases">
        <title>Abyssanaerobacter marinus gen.nov., sp., nov, anaerobic bacterium isolated from the Onnuri vent field of Indian Ocean and suggestion of Mogibacteriaceae fam. nov., and proposal of reclassification of ambiguous this family's genus member.</title>
        <authorList>
            <person name="Kim Y.J."/>
            <person name="Yang J.-A."/>
        </authorList>
    </citation>
    <scope>NUCLEOTIDE SEQUENCE</scope>
    <source>
        <strain evidence="9">DSM 2634</strain>
    </source>
</reference>
<keyword evidence="10" id="KW-1185">Reference proteome</keyword>
<comment type="caution">
    <text evidence="9">The sequence shown here is derived from an EMBL/GenBank/DDBJ whole genome shotgun (WGS) entry which is preliminary data.</text>
</comment>
<comment type="subcellular location">
    <subcellularLocation>
        <location evidence="1">Cell membrane</location>
        <topology evidence="1">Multi-pass membrane protein</topology>
    </subcellularLocation>
</comment>
<evidence type="ECO:0000256" key="5">
    <source>
        <dbReference type="ARBA" id="ARBA00022989"/>
    </source>
</evidence>
<evidence type="ECO:0000313" key="9">
    <source>
        <dbReference type="EMBL" id="MBN7773896.1"/>
    </source>
</evidence>
<evidence type="ECO:0000256" key="2">
    <source>
        <dbReference type="ARBA" id="ARBA00007362"/>
    </source>
</evidence>
<dbReference type="PANTHER" id="PTHR32322:SF18">
    <property type="entry name" value="S-ADENOSYLMETHIONINE_S-ADENOSYLHOMOCYSTEINE TRANSPORTER"/>
    <property type="match status" value="1"/>
</dbReference>
<evidence type="ECO:0000256" key="4">
    <source>
        <dbReference type="ARBA" id="ARBA00022692"/>
    </source>
</evidence>
<feature type="domain" description="EamA" evidence="8">
    <location>
        <begin position="24"/>
        <end position="156"/>
    </location>
</feature>
<organism evidence="9 10">
    <name type="scientific">Clostridium aminobutyricum</name>
    <dbReference type="NCBI Taxonomy" id="33953"/>
    <lineage>
        <taxon>Bacteria</taxon>
        <taxon>Bacillati</taxon>
        <taxon>Bacillota</taxon>
        <taxon>Clostridia</taxon>
        <taxon>Eubacteriales</taxon>
        <taxon>Clostridiaceae</taxon>
        <taxon>Clostridium</taxon>
    </lineage>
</organism>
<sequence length="318" mass="35811">MKRTDVRRFGGEIVNELQRERKITCFLMVLLVTGWGLEYVVAKKALEVLEPLSLLFFKYLVGFLVVWAIKLKQESKIVFNLKDFPIFILCAITGEIFYFYCEYSAMSYMPISLITIILAFVPGVSMIIERIVYKKKASRKMLIGLLFCILGVAFVIGVDFKILLKGRIIGYLLVFAAIFSWNAYNFVTASLRGKYSDITLTFNQLLCTILLTFPYAVQHRAPIEVFTPDVIGGIIYLGVFTAGLGFIIQVKSLYILGPTTTSLFSNFMPIAATFFGWIFLKESISLLQIIGGIVVISAGYVVVKEKGKMEELSNESES</sequence>
<dbReference type="AlphaFoldDB" id="A0A939D9V9"/>
<feature type="domain" description="EamA" evidence="8">
    <location>
        <begin position="169"/>
        <end position="302"/>
    </location>
</feature>
<evidence type="ECO:0000256" key="7">
    <source>
        <dbReference type="SAM" id="Phobius"/>
    </source>
</evidence>
<keyword evidence="4 7" id="KW-0812">Transmembrane</keyword>
<proteinExistence type="inferred from homology"/>
<keyword evidence="5 7" id="KW-1133">Transmembrane helix</keyword>
<evidence type="ECO:0000256" key="3">
    <source>
        <dbReference type="ARBA" id="ARBA00022475"/>
    </source>
</evidence>
<feature type="transmembrane region" description="Helical" evidence="7">
    <location>
        <begin position="48"/>
        <end position="69"/>
    </location>
</feature>
<feature type="transmembrane region" description="Helical" evidence="7">
    <location>
        <begin position="81"/>
        <end position="100"/>
    </location>
</feature>
<evidence type="ECO:0000256" key="6">
    <source>
        <dbReference type="ARBA" id="ARBA00023136"/>
    </source>
</evidence>
<name>A0A939D9V9_CLOAM</name>
<protein>
    <submittedName>
        <fullName evidence="9">DMT family transporter</fullName>
    </submittedName>
</protein>